<feature type="transmembrane region" description="Helical" evidence="4">
    <location>
        <begin position="162"/>
        <end position="185"/>
    </location>
</feature>
<feature type="region of interest" description="Disordered" evidence="3">
    <location>
        <begin position="478"/>
        <end position="497"/>
    </location>
</feature>
<keyword evidence="4" id="KW-1133">Transmembrane helix</keyword>
<keyword evidence="4" id="KW-0472">Membrane</keyword>
<keyword evidence="1 2" id="KW-0728">SH3 domain</keyword>
<dbReference type="InterPro" id="IPR036028">
    <property type="entry name" value="SH3-like_dom_sf"/>
</dbReference>
<evidence type="ECO:0000313" key="7">
    <source>
        <dbReference type="Proteomes" id="UP000193920"/>
    </source>
</evidence>
<comment type="caution">
    <text evidence="6">The sequence shown here is derived from an EMBL/GenBank/DDBJ whole genome shotgun (WGS) entry which is preliminary data.</text>
</comment>
<evidence type="ECO:0000256" key="4">
    <source>
        <dbReference type="SAM" id="Phobius"/>
    </source>
</evidence>
<dbReference type="STRING" id="1754190.A0A1Y2FMN6"/>
<dbReference type="PROSITE" id="PS50002">
    <property type="entry name" value="SH3"/>
    <property type="match status" value="1"/>
</dbReference>
<feature type="region of interest" description="Disordered" evidence="3">
    <location>
        <begin position="517"/>
        <end position="567"/>
    </location>
</feature>
<keyword evidence="4" id="KW-0812">Transmembrane</keyword>
<dbReference type="AlphaFoldDB" id="A0A1Y2FMN6"/>
<dbReference type="Pfam" id="PF00018">
    <property type="entry name" value="SH3_1"/>
    <property type="match status" value="1"/>
</dbReference>
<organism evidence="6 7">
    <name type="scientific">Neocallimastix californiae</name>
    <dbReference type="NCBI Taxonomy" id="1754190"/>
    <lineage>
        <taxon>Eukaryota</taxon>
        <taxon>Fungi</taxon>
        <taxon>Fungi incertae sedis</taxon>
        <taxon>Chytridiomycota</taxon>
        <taxon>Chytridiomycota incertae sedis</taxon>
        <taxon>Neocallimastigomycetes</taxon>
        <taxon>Neocallimastigales</taxon>
        <taxon>Neocallimastigaceae</taxon>
        <taxon>Neocallimastix</taxon>
    </lineage>
</organism>
<evidence type="ECO:0000256" key="3">
    <source>
        <dbReference type="SAM" id="MobiDB-lite"/>
    </source>
</evidence>
<dbReference type="InterPro" id="IPR001452">
    <property type="entry name" value="SH3_domain"/>
</dbReference>
<name>A0A1Y2FMN6_9FUNG</name>
<feature type="compositionally biased region" description="Low complexity" evidence="3">
    <location>
        <begin position="530"/>
        <end position="547"/>
    </location>
</feature>
<gene>
    <name evidence="6" type="ORF">LY90DRAFT_663517</name>
</gene>
<proteinExistence type="predicted"/>
<feature type="compositionally biased region" description="Polar residues" evidence="3">
    <location>
        <begin position="548"/>
        <end position="559"/>
    </location>
</feature>
<accession>A0A1Y2FMN6</accession>
<evidence type="ECO:0000313" key="6">
    <source>
        <dbReference type="EMBL" id="ORY85250.1"/>
    </source>
</evidence>
<feature type="domain" description="SH3" evidence="5">
    <location>
        <begin position="334"/>
        <end position="395"/>
    </location>
</feature>
<feature type="region of interest" description="Disordered" evidence="3">
    <location>
        <begin position="295"/>
        <end position="331"/>
    </location>
</feature>
<sequence length="567" mass="64149">MASNCVLVDDECKDVFKIYRSIPLNETYNSVFQRFDKIVDGNIKDIPYYITNICYNSYYSKRERCIENESIKLKPMCKNICKLFNDNLEKYQKKSSNSICDSLPEDNCFDGSETEKKYDGYDSLEKLCKFAKDKTKCNELKSKASSSSNINNNGNGNGNNTVYIIGGIVALIIILIIGLASFYLLKKKKSKKVKNKYLPSEKDEYFLNKVNIVESSMETISRRYQRFEKDACTSNIQLLDEQLNKGIDEIERMNKARFNNSFYNSTPDTNEMINAIPIIKGEKLRPDSLDYSFNSEVNKDSNINKNNSIQSDNSSNPKDNNSDQSDNASDSSILTNEYMIAKYPFEITQDDEITLEPGDCLKLEKLYDDGWAAGYNINKKTFGAFPVICCGDILDQNGNVVVKMDHSQLLGSLQQNENKEENEQHIEINRNSRRSSILPSEISRRSQIRESIISFNDSEVNIFGVSKFGAPRNSIASNNSHSKFTRSPSSNSTGSPLVVEINNSEIKRDSTFNSIGSPLANEINSPEIQSNSTNNESSFNVNESSTSGNQRSTNFNNIENNDDKDKH</sequence>
<dbReference type="EMBL" id="MCOG01000004">
    <property type="protein sequence ID" value="ORY85250.1"/>
    <property type="molecule type" value="Genomic_DNA"/>
</dbReference>
<dbReference type="OrthoDB" id="5340910at2759"/>
<keyword evidence="7" id="KW-1185">Reference proteome</keyword>
<reference evidence="6 7" key="1">
    <citation type="submission" date="2016-08" db="EMBL/GenBank/DDBJ databases">
        <title>A Parts List for Fungal Cellulosomes Revealed by Comparative Genomics.</title>
        <authorList>
            <consortium name="DOE Joint Genome Institute"/>
            <person name="Haitjema C.H."/>
            <person name="Gilmore S.P."/>
            <person name="Henske J.K."/>
            <person name="Solomon K.V."/>
            <person name="De Groot R."/>
            <person name="Kuo A."/>
            <person name="Mondo S.J."/>
            <person name="Salamov A.A."/>
            <person name="Labutti K."/>
            <person name="Zhao Z."/>
            <person name="Chiniquy J."/>
            <person name="Barry K."/>
            <person name="Brewer H.M."/>
            <person name="Purvine S.O."/>
            <person name="Wright A.T."/>
            <person name="Boxma B."/>
            <person name="Van Alen T."/>
            <person name="Hackstein J.H."/>
            <person name="Baker S.E."/>
            <person name="Grigoriev I.V."/>
            <person name="O'Malley M.A."/>
        </authorList>
    </citation>
    <scope>NUCLEOTIDE SEQUENCE [LARGE SCALE GENOMIC DNA]</scope>
    <source>
        <strain evidence="6 7">G1</strain>
    </source>
</reference>
<dbReference type="Gene3D" id="2.30.30.40">
    <property type="entry name" value="SH3 Domains"/>
    <property type="match status" value="1"/>
</dbReference>
<evidence type="ECO:0000259" key="5">
    <source>
        <dbReference type="PROSITE" id="PS50002"/>
    </source>
</evidence>
<dbReference type="SUPFAM" id="SSF50044">
    <property type="entry name" value="SH3-domain"/>
    <property type="match status" value="1"/>
</dbReference>
<feature type="compositionally biased region" description="Polar residues" evidence="3">
    <location>
        <begin position="478"/>
        <end position="495"/>
    </location>
</feature>
<feature type="compositionally biased region" description="Low complexity" evidence="3">
    <location>
        <begin position="300"/>
        <end position="331"/>
    </location>
</feature>
<evidence type="ECO:0000256" key="2">
    <source>
        <dbReference type="PROSITE-ProRule" id="PRU00192"/>
    </source>
</evidence>
<dbReference type="SMART" id="SM00326">
    <property type="entry name" value="SH3"/>
    <property type="match status" value="1"/>
</dbReference>
<evidence type="ECO:0000256" key="1">
    <source>
        <dbReference type="ARBA" id="ARBA00022443"/>
    </source>
</evidence>
<dbReference type="CDD" id="cd00174">
    <property type="entry name" value="SH3"/>
    <property type="match status" value="1"/>
</dbReference>
<dbReference type="Proteomes" id="UP000193920">
    <property type="component" value="Unassembled WGS sequence"/>
</dbReference>
<protein>
    <recommendedName>
        <fullName evidence="5">SH3 domain-containing protein</fullName>
    </recommendedName>
</protein>
<feature type="compositionally biased region" description="Polar residues" evidence="3">
    <location>
        <begin position="517"/>
        <end position="529"/>
    </location>
</feature>